<gene>
    <name evidence="1" type="ORF">ERS013200_00980</name>
</gene>
<organism evidence="1 2">
    <name type="scientific">Vibrio cholerae</name>
    <dbReference type="NCBI Taxonomy" id="666"/>
    <lineage>
        <taxon>Bacteria</taxon>
        <taxon>Pseudomonadati</taxon>
        <taxon>Pseudomonadota</taxon>
        <taxon>Gammaproteobacteria</taxon>
        <taxon>Vibrionales</taxon>
        <taxon>Vibrionaceae</taxon>
        <taxon>Vibrio</taxon>
    </lineage>
</organism>
<dbReference type="EMBL" id="CWQY01000004">
    <property type="protein sequence ID" value="CSC25550.1"/>
    <property type="molecule type" value="Genomic_DNA"/>
</dbReference>
<proteinExistence type="predicted"/>
<reference evidence="1 2" key="1">
    <citation type="submission" date="2015-07" db="EMBL/GenBank/DDBJ databases">
        <authorList>
            <consortium name="Pathogen Informatics"/>
        </authorList>
    </citation>
    <scope>NUCLEOTIDE SEQUENCE [LARGE SCALE GENOMIC DNA]</scope>
    <source>
        <strain evidence="1 2">A316</strain>
    </source>
</reference>
<evidence type="ECO:0000313" key="1">
    <source>
        <dbReference type="EMBL" id="CSC25550.1"/>
    </source>
</evidence>
<dbReference type="Proteomes" id="UP000041770">
    <property type="component" value="Unassembled WGS sequence"/>
</dbReference>
<protein>
    <submittedName>
        <fullName evidence="1">Uncharacterized protein</fullName>
    </submittedName>
</protein>
<sequence length="100" mass="10776">MLDGGHSILGKLGGFLFYACLVEQQRNAAIVDHRLTPSGKESGLLIWAPIGLMMVKIGGAKLRNLMGDGVIPCGMMLKITPAIDGVAQQWPRMTRRCGLL</sequence>
<dbReference type="AlphaFoldDB" id="A0A655XLR5"/>
<accession>A0A655XLR5</accession>
<name>A0A655XLR5_VIBCL</name>
<evidence type="ECO:0000313" key="2">
    <source>
        <dbReference type="Proteomes" id="UP000041770"/>
    </source>
</evidence>